<evidence type="ECO:0000313" key="15">
    <source>
        <dbReference type="Proteomes" id="UP000218439"/>
    </source>
</evidence>
<feature type="transmembrane region" description="Helical" evidence="8">
    <location>
        <begin position="141"/>
        <end position="165"/>
    </location>
</feature>
<feature type="transmembrane region" description="Helical" evidence="8">
    <location>
        <begin position="12"/>
        <end position="32"/>
    </location>
</feature>
<accession>A0A2A2ACU7</accession>
<feature type="domain" description="Major facilitator superfamily (MFS) profile" evidence="9">
    <location>
        <begin position="17"/>
        <end position="406"/>
    </location>
</feature>
<evidence type="ECO:0000313" key="12">
    <source>
        <dbReference type="EMBL" id="PAX18050.1"/>
    </source>
</evidence>
<evidence type="ECO:0000256" key="2">
    <source>
        <dbReference type="ARBA" id="ARBA00006236"/>
    </source>
</evidence>
<evidence type="ECO:0000256" key="4">
    <source>
        <dbReference type="ARBA" id="ARBA00022475"/>
    </source>
</evidence>
<comment type="caution">
    <text evidence="10">The sequence shown here is derived from an EMBL/GenBank/DDBJ whole genome shotgun (WGS) entry which is preliminary data.</text>
</comment>
<keyword evidence="7 8" id="KW-0472">Membrane</keyword>
<dbReference type="InterPro" id="IPR020846">
    <property type="entry name" value="MFS_dom"/>
</dbReference>
<evidence type="ECO:0000313" key="13">
    <source>
        <dbReference type="Proteomes" id="UP000217780"/>
    </source>
</evidence>
<dbReference type="GO" id="GO:1990961">
    <property type="term" value="P:xenobiotic detoxification by transmembrane export across the plasma membrane"/>
    <property type="evidence" value="ECO:0007669"/>
    <property type="project" value="InterPro"/>
</dbReference>
<feature type="transmembrane region" description="Helical" evidence="8">
    <location>
        <begin position="257"/>
        <end position="280"/>
    </location>
</feature>
<evidence type="ECO:0000256" key="5">
    <source>
        <dbReference type="ARBA" id="ARBA00022692"/>
    </source>
</evidence>
<feature type="transmembrane region" description="Helical" evidence="8">
    <location>
        <begin position="52"/>
        <end position="71"/>
    </location>
</feature>
<evidence type="ECO:0000256" key="6">
    <source>
        <dbReference type="ARBA" id="ARBA00022989"/>
    </source>
</evidence>
<evidence type="ECO:0000313" key="14">
    <source>
        <dbReference type="Proteomes" id="UP000217999"/>
    </source>
</evidence>
<keyword evidence="6 8" id="KW-1133">Transmembrane helix</keyword>
<sequence>MLTPHPYPAWRGPMWALPALLAALSVLGPFAIDTYLPAFEGIAASLGTSKAHLQHTLAAYLLAFAVMNLFHGALADSFGRRPVVLWGVAAFALASVGCALAQSLEQLVLFRALQGLSSGASMVVSRAIIRDVFPPAQAQKVMSRVTLYFGLAPAIAPVIGGWLYTWAGWESIFWFIALLSAGLWWLNWLVLPETLAPQARQPFALQSLLAGYFSLGRSARFLLLAISSALPFNSMFIYILAAPEFLGQHLQLAPTQFFWMFLCTIGGIMGGAIASGRMAGIMPPKRQIRHGFLIMAIAVVLNMLLTGLSMALGQLQPFVLIPPLALISFGWAIVMPPVTLLVLDINPMRRGMAASMQACLASAANGLVAALVVPQVMHSPMAIAVASAVFWLVGMLAWLYLHLRWPDIGRHTDAT</sequence>
<reference evidence="13 14" key="1">
    <citation type="submission" date="2017-08" db="EMBL/GenBank/DDBJ databases">
        <title>WGS of Clinical strains of the CDC Group NO-1 linked to zoonotic infections in humans.</title>
        <authorList>
            <person name="Bernier A.-M."/>
            <person name="Bernard K."/>
        </authorList>
    </citation>
    <scope>NUCLEOTIDE SEQUENCE [LARGE SCALE GENOMIC DNA]</scope>
    <source>
        <strain evidence="10 14">NML03-0146</strain>
        <strain evidence="11 15">NML120219</strain>
        <strain evidence="12 13">NML91-0035</strain>
    </source>
</reference>
<name>A0A2A2ACU7_9BURK</name>
<dbReference type="InterPro" id="IPR036259">
    <property type="entry name" value="MFS_trans_sf"/>
</dbReference>
<dbReference type="GO" id="GO:0005886">
    <property type="term" value="C:plasma membrane"/>
    <property type="evidence" value="ECO:0007669"/>
    <property type="project" value="UniProtKB-SubCell"/>
</dbReference>
<dbReference type="Proteomes" id="UP000217780">
    <property type="component" value="Unassembled WGS sequence"/>
</dbReference>
<accession>A0A2A2T7Z3</accession>
<evidence type="ECO:0000313" key="11">
    <source>
        <dbReference type="EMBL" id="PAT43969.1"/>
    </source>
</evidence>
<dbReference type="GO" id="GO:0042910">
    <property type="term" value="F:xenobiotic transmembrane transporter activity"/>
    <property type="evidence" value="ECO:0007669"/>
    <property type="project" value="InterPro"/>
</dbReference>
<evidence type="ECO:0000256" key="8">
    <source>
        <dbReference type="RuleBase" id="RU365088"/>
    </source>
</evidence>
<dbReference type="PANTHER" id="PTHR42718">
    <property type="entry name" value="MAJOR FACILITATOR SUPERFAMILY MULTIDRUG TRANSPORTER MFSC"/>
    <property type="match status" value="1"/>
</dbReference>
<keyword evidence="3 8" id="KW-0813">Transport</keyword>
<accession>A0A2A2B1U1</accession>
<dbReference type="AlphaFoldDB" id="A0A2A2ACU7"/>
<keyword evidence="8" id="KW-0997">Cell inner membrane</keyword>
<feature type="transmembrane region" description="Helical" evidence="8">
    <location>
        <begin position="221"/>
        <end position="241"/>
    </location>
</feature>
<comment type="similarity">
    <text evidence="2 8">Belongs to the major facilitator superfamily. Bcr/CmlA family.</text>
</comment>
<feature type="transmembrane region" description="Helical" evidence="8">
    <location>
        <begin position="382"/>
        <end position="401"/>
    </location>
</feature>
<feature type="transmembrane region" description="Helical" evidence="8">
    <location>
        <begin position="355"/>
        <end position="376"/>
    </location>
</feature>
<dbReference type="EMBL" id="NSJE01000002">
    <property type="protein sequence ID" value="PAT43969.1"/>
    <property type="molecule type" value="Genomic_DNA"/>
</dbReference>
<dbReference type="CDD" id="cd17320">
    <property type="entry name" value="MFS_MdfA_MDR_like"/>
    <property type="match status" value="1"/>
</dbReference>
<evidence type="ECO:0000259" key="9">
    <source>
        <dbReference type="PROSITE" id="PS50850"/>
    </source>
</evidence>
<dbReference type="Gene3D" id="1.20.1720.10">
    <property type="entry name" value="Multidrug resistance protein D"/>
    <property type="match status" value="1"/>
</dbReference>
<dbReference type="EMBL" id="NSJF01000002">
    <property type="protein sequence ID" value="PAT35571.1"/>
    <property type="molecule type" value="Genomic_DNA"/>
</dbReference>
<dbReference type="Proteomes" id="UP000217999">
    <property type="component" value="Unassembled WGS sequence"/>
</dbReference>
<evidence type="ECO:0000256" key="7">
    <source>
        <dbReference type="ARBA" id="ARBA00023136"/>
    </source>
</evidence>
<keyword evidence="4" id="KW-1003">Cell membrane</keyword>
<dbReference type="SUPFAM" id="SSF103473">
    <property type="entry name" value="MFS general substrate transporter"/>
    <property type="match status" value="1"/>
</dbReference>
<dbReference type="PANTHER" id="PTHR42718:SF9">
    <property type="entry name" value="MAJOR FACILITATOR SUPERFAMILY MULTIDRUG TRANSPORTER MFSC"/>
    <property type="match status" value="1"/>
</dbReference>
<dbReference type="NCBIfam" id="TIGR00710">
    <property type="entry name" value="efflux_Bcr_CflA"/>
    <property type="match status" value="1"/>
</dbReference>
<comment type="caution">
    <text evidence="8">Lacks conserved residue(s) required for the propagation of feature annotation.</text>
</comment>
<evidence type="ECO:0000256" key="3">
    <source>
        <dbReference type="ARBA" id="ARBA00022448"/>
    </source>
</evidence>
<organism evidence="10 14">
    <name type="scientific">Vandammella animalimorsus</name>
    <dbReference type="NCBI Taxonomy" id="2029117"/>
    <lineage>
        <taxon>Bacteria</taxon>
        <taxon>Pseudomonadati</taxon>
        <taxon>Pseudomonadota</taxon>
        <taxon>Betaproteobacteria</taxon>
        <taxon>Burkholderiales</taxon>
        <taxon>Comamonadaceae</taxon>
        <taxon>Vandammella</taxon>
    </lineage>
</organism>
<dbReference type="InterPro" id="IPR011701">
    <property type="entry name" value="MFS"/>
</dbReference>
<dbReference type="Proteomes" id="UP000218439">
    <property type="component" value="Unassembled WGS sequence"/>
</dbReference>
<gene>
    <name evidence="10" type="ORF">CK620_06265</name>
    <name evidence="11" type="ORF">CK621_01770</name>
    <name evidence="12" type="ORF">CLI92_03990</name>
</gene>
<evidence type="ECO:0000256" key="1">
    <source>
        <dbReference type="ARBA" id="ARBA00004651"/>
    </source>
</evidence>
<evidence type="ECO:0000313" key="10">
    <source>
        <dbReference type="EMBL" id="PAT35571.1"/>
    </source>
</evidence>
<dbReference type="Pfam" id="PF07690">
    <property type="entry name" value="MFS_1"/>
    <property type="match status" value="1"/>
</dbReference>
<dbReference type="PROSITE" id="PS50850">
    <property type="entry name" value="MFS"/>
    <property type="match status" value="1"/>
</dbReference>
<feature type="transmembrane region" description="Helical" evidence="8">
    <location>
        <begin position="318"/>
        <end position="343"/>
    </location>
</feature>
<proteinExistence type="inferred from homology"/>
<dbReference type="EMBL" id="NTBI01000002">
    <property type="protein sequence ID" value="PAX18050.1"/>
    <property type="molecule type" value="Genomic_DNA"/>
</dbReference>
<dbReference type="InterPro" id="IPR004812">
    <property type="entry name" value="Efflux_drug-R_Bcr/CmlA"/>
</dbReference>
<comment type="subcellular location">
    <subcellularLocation>
        <location evidence="8">Cell inner membrane</location>
        <topology evidence="8">Multi-pass membrane protein</topology>
    </subcellularLocation>
    <subcellularLocation>
        <location evidence="1">Cell membrane</location>
        <topology evidence="1">Multi-pass membrane protein</topology>
    </subcellularLocation>
</comment>
<protein>
    <recommendedName>
        <fullName evidence="8">Bcr/CflA family efflux transporter</fullName>
    </recommendedName>
</protein>
<feature type="transmembrane region" description="Helical" evidence="8">
    <location>
        <begin position="292"/>
        <end position="312"/>
    </location>
</feature>
<feature type="transmembrane region" description="Helical" evidence="8">
    <location>
        <begin position="171"/>
        <end position="191"/>
    </location>
</feature>
<feature type="transmembrane region" description="Helical" evidence="8">
    <location>
        <begin position="83"/>
        <end position="102"/>
    </location>
</feature>
<keyword evidence="5 8" id="KW-0812">Transmembrane</keyword>